<dbReference type="PROSITE" id="PS51257">
    <property type="entry name" value="PROKAR_LIPOPROTEIN"/>
    <property type="match status" value="1"/>
</dbReference>
<dbReference type="AlphaFoldDB" id="D5QI16"/>
<evidence type="ECO:0000256" key="2">
    <source>
        <dbReference type="SAM" id="SignalP"/>
    </source>
</evidence>
<feature type="chain" id="PRO_5003075713" description="Lipoprotein" evidence="2">
    <location>
        <begin position="30"/>
        <end position="83"/>
    </location>
</feature>
<protein>
    <recommendedName>
        <fullName evidence="5">Lipoprotein</fullName>
    </recommendedName>
</protein>
<evidence type="ECO:0000256" key="1">
    <source>
        <dbReference type="SAM" id="MobiDB-lite"/>
    </source>
</evidence>
<evidence type="ECO:0000313" key="3">
    <source>
        <dbReference type="EMBL" id="EFG83264.1"/>
    </source>
</evidence>
<feature type="compositionally biased region" description="Gly residues" evidence="1">
    <location>
        <begin position="45"/>
        <end position="65"/>
    </location>
</feature>
<comment type="caution">
    <text evidence="3">The sequence shown here is derived from an EMBL/GenBank/DDBJ whole genome shotgun (WGS) entry which is preliminary data.</text>
</comment>
<organism evidence="3 4">
    <name type="scientific">Novacetimonas hansenii ATCC 23769</name>
    <dbReference type="NCBI Taxonomy" id="714995"/>
    <lineage>
        <taxon>Bacteria</taxon>
        <taxon>Pseudomonadati</taxon>
        <taxon>Pseudomonadota</taxon>
        <taxon>Alphaproteobacteria</taxon>
        <taxon>Acetobacterales</taxon>
        <taxon>Acetobacteraceae</taxon>
        <taxon>Novacetimonas</taxon>
    </lineage>
</organism>
<feature type="signal peptide" evidence="2">
    <location>
        <begin position="1"/>
        <end position="29"/>
    </location>
</feature>
<keyword evidence="2" id="KW-0732">Signal</keyword>
<gene>
    <name evidence="3" type="ORF">GXY_13983</name>
</gene>
<dbReference type="HOGENOM" id="CLU_2538138_0_0_5"/>
<feature type="region of interest" description="Disordered" evidence="1">
    <location>
        <begin position="33"/>
        <end position="67"/>
    </location>
</feature>
<dbReference type="EMBL" id="ADTV01000055">
    <property type="protein sequence ID" value="EFG83264.1"/>
    <property type="molecule type" value="Genomic_DNA"/>
</dbReference>
<evidence type="ECO:0000313" key="4">
    <source>
        <dbReference type="Proteomes" id="UP000006468"/>
    </source>
</evidence>
<evidence type="ECO:0008006" key="5">
    <source>
        <dbReference type="Google" id="ProtNLM"/>
    </source>
</evidence>
<dbReference type="Proteomes" id="UP000006468">
    <property type="component" value="Chromosome"/>
</dbReference>
<accession>D5QI16</accession>
<proteinExistence type="predicted"/>
<sequence>MPRFLSRLVLSRFALVTGCLLIFAGCAEHRPPLDDDGLPMTDGSEGSGPPGGPSGGDHGGRGGGVWSDVLHTAMQTGMGFLHH</sequence>
<reference evidence="3 4" key="1">
    <citation type="journal article" date="2010" name="J. Bacteriol.">
        <title>Genome sequence of a cellulose-producing bacterium, Gluconacetobacter hansenii ATCC 23769.</title>
        <authorList>
            <person name="Iyer P.R."/>
            <person name="Geib S.M."/>
            <person name="Catchmark J."/>
            <person name="Kao T.H."/>
            <person name="Tien M."/>
        </authorList>
    </citation>
    <scope>NUCLEOTIDE SEQUENCE [LARGE SCALE GENOMIC DNA]</scope>
    <source>
        <strain evidence="3 4">ATCC 23769</strain>
    </source>
</reference>
<name>D5QI16_NOVHA</name>